<dbReference type="Gene3D" id="2.60.40.10">
    <property type="entry name" value="Immunoglobulins"/>
    <property type="match status" value="1"/>
</dbReference>
<dbReference type="Proteomes" id="UP000288388">
    <property type="component" value="Unassembled WGS sequence"/>
</dbReference>
<accession>A0A2N8PYJ4</accession>
<dbReference type="Pfam" id="PF00041">
    <property type="entry name" value="fn3"/>
    <property type="match status" value="1"/>
</dbReference>
<dbReference type="PRINTS" id="PR00014">
    <property type="entry name" value="FNTYPEIII"/>
</dbReference>
<dbReference type="InterPro" id="IPR003961">
    <property type="entry name" value="FN3_dom"/>
</dbReference>
<dbReference type="InterPro" id="IPR036116">
    <property type="entry name" value="FN3_sf"/>
</dbReference>
<evidence type="ECO:0000313" key="3">
    <source>
        <dbReference type="Proteomes" id="UP000288388"/>
    </source>
</evidence>
<organism evidence="2 3">
    <name type="scientific">Enterococcus avium</name>
    <name type="common">Streptococcus avium</name>
    <dbReference type="NCBI Taxonomy" id="33945"/>
    <lineage>
        <taxon>Bacteria</taxon>
        <taxon>Bacillati</taxon>
        <taxon>Bacillota</taxon>
        <taxon>Bacilli</taxon>
        <taxon>Lactobacillales</taxon>
        <taxon>Enterococcaceae</taxon>
        <taxon>Enterococcus</taxon>
    </lineage>
</organism>
<name>A0A2N8PYJ4_ENTAV</name>
<dbReference type="CDD" id="cd00063">
    <property type="entry name" value="FN3"/>
    <property type="match status" value="1"/>
</dbReference>
<dbReference type="EMBL" id="RYZS01000001">
    <property type="protein sequence ID" value="RVU96394.1"/>
    <property type="molecule type" value="Genomic_DNA"/>
</dbReference>
<evidence type="ECO:0000259" key="1">
    <source>
        <dbReference type="PROSITE" id="PS50853"/>
    </source>
</evidence>
<dbReference type="SUPFAM" id="SSF49265">
    <property type="entry name" value="Fibronectin type III"/>
    <property type="match status" value="1"/>
</dbReference>
<dbReference type="InterPro" id="IPR013783">
    <property type="entry name" value="Ig-like_fold"/>
</dbReference>
<comment type="caution">
    <text evidence="2">The sequence shown here is derived from an EMBL/GenBank/DDBJ whole genome shotgun (WGS) entry which is preliminary data.</text>
</comment>
<dbReference type="PROSITE" id="PS50853">
    <property type="entry name" value="FN3"/>
    <property type="match status" value="1"/>
</dbReference>
<gene>
    <name evidence="2" type="ORF">EK398_16980</name>
</gene>
<protein>
    <submittedName>
        <fullName evidence="2">Fibronectin type III domain-containing protein</fullName>
    </submittedName>
</protein>
<proteinExistence type="predicted"/>
<sequence length="91" mass="9551">MAPDAPSIEVTAGDGKVSYKLTDPSGASDITGYKILYRTGSAIFTEKEVTTKTGDISGLTNGSEYEFKAQAKNEIGYGKESAIVKITPTPA</sequence>
<reference evidence="2 3" key="1">
    <citation type="submission" date="2018-12" db="EMBL/GenBank/DDBJ databases">
        <title>A novel vanA-carrying plasmid in a clinical isolate of Enterococcus avium.</title>
        <authorList>
            <person name="Bernasconi O.J."/>
            <person name="Luzzaro F."/>
            <person name="Endimiani A."/>
        </authorList>
    </citation>
    <scope>NUCLEOTIDE SEQUENCE [LARGE SCALE GENOMIC DNA]</scope>
    <source>
        <strain evidence="2 3">LC0559/18</strain>
    </source>
</reference>
<feature type="domain" description="Fibronectin type-III" evidence="1">
    <location>
        <begin position="2"/>
        <end position="91"/>
    </location>
</feature>
<evidence type="ECO:0000313" key="2">
    <source>
        <dbReference type="EMBL" id="RVU96394.1"/>
    </source>
</evidence>
<dbReference type="AlphaFoldDB" id="A0A2N8PYJ4"/>
<dbReference type="RefSeq" id="WP_102871779.1">
    <property type="nucleotide sequence ID" value="NZ_JAQCOW010000031.1"/>
</dbReference>